<evidence type="ECO:0000313" key="2">
    <source>
        <dbReference type="EMBL" id="RWX47008.1"/>
    </source>
</evidence>
<dbReference type="PROSITE" id="PS51257">
    <property type="entry name" value="PROKAR_LIPOPROTEIN"/>
    <property type="match status" value="1"/>
</dbReference>
<dbReference type="EMBL" id="MTKO01000044">
    <property type="protein sequence ID" value="RWX47008.1"/>
    <property type="molecule type" value="Genomic_DNA"/>
</dbReference>
<sequence length="532" mass="60849">MLRKYYLLGSIALFFLSGCASVTSNPAFHNDKHHNKQKKQSDEITDKDIASHVLTIDPDGKLNFIGCDGKDRATLDWCGEMSYEQKLDNYLNNIITNLKASDKELLIYIHGGLNSKKNALERAKKKYKLILNDKENPRYPVFINWHSGPITTYWNHIWRIRQGEKEENILKKIISSPVYLLTDIGNSIVNTPKAWVVSGGHWFDSTFKSKKTQDIRDDIAALKGTNIHFNGDKNVSKLFRHIQWGLTSPIKAVTTPFTYTMAKPAWDIMLRRTNTLFYTPEDLQKSHEVEKNRKGKMQKTGEIKGEIFRTVMLPKRQFKSGNGALYRFLLSLETQLKERDVKITLIGHSMGAIVVNNIINLGLNLTYDNIVHMASADSTENLFNKVVPYIDCSLERTCNNKVGYTPVNFYSLYLHPDNENREVSAGGLTPSGSLLTWIDGMYTIPKTVLDKRSGRWDNIVRTIELIPEDDPNRNNIRGQMHFTIFGIQKDKECTKDELKGLNCTAQEHGDFGDLPFWREEVWKGEHLSAQGE</sequence>
<reference evidence="2 3" key="1">
    <citation type="submission" date="2017-01" db="EMBL/GenBank/DDBJ databases">
        <title>The cable genome- insights into the physiology and evolution of filamentous bacteria capable of sulfide oxidation via long distance electron transfer.</title>
        <authorList>
            <person name="Schreiber L."/>
            <person name="Bjerg J.T."/>
            <person name="Boggild A."/>
            <person name="Van De Vossenberg J."/>
            <person name="Meysman F."/>
            <person name="Nielsen L.P."/>
            <person name="Schramm A."/>
            <person name="Kjeldsen K.U."/>
        </authorList>
    </citation>
    <scope>NUCLEOTIDE SEQUENCE [LARGE SCALE GENOMIC DNA]</scope>
    <source>
        <strain evidence="2">MCF</strain>
    </source>
</reference>
<dbReference type="Proteomes" id="UP000287853">
    <property type="component" value="Unassembled WGS sequence"/>
</dbReference>
<evidence type="ECO:0000256" key="1">
    <source>
        <dbReference type="SAM" id="SignalP"/>
    </source>
</evidence>
<protein>
    <recommendedName>
        <fullName evidence="4">Alpha/beta hydrolase</fullName>
    </recommendedName>
</protein>
<name>A0A3S4TBD2_9BACT</name>
<gene>
    <name evidence="2" type="ORF">H206_03111</name>
</gene>
<keyword evidence="3" id="KW-1185">Reference proteome</keyword>
<dbReference type="AlphaFoldDB" id="A0A3S4TBD2"/>
<feature type="chain" id="PRO_5018688945" description="Alpha/beta hydrolase" evidence="1">
    <location>
        <begin position="21"/>
        <end position="532"/>
    </location>
</feature>
<organism evidence="2 3">
    <name type="scientific">Candidatus Electrothrix aarhusensis</name>
    <dbReference type="NCBI Taxonomy" id="1859131"/>
    <lineage>
        <taxon>Bacteria</taxon>
        <taxon>Pseudomonadati</taxon>
        <taxon>Thermodesulfobacteriota</taxon>
        <taxon>Desulfobulbia</taxon>
        <taxon>Desulfobulbales</taxon>
        <taxon>Desulfobulbaceae</taxon>
        <taxon>Candidatus Electrothrix</taxon>
    </lineage>
</organism>
<keyword evidence="1" id="KW-0732">Signal</keyword>
<accession>A0A3S4TBD2</accession>
<feature type="signal peptide" evidence="1">
    <location>
        <begin position="1"/>
        <end position="20"/>
    </location>
</feature>
<evidence type="ECO:0000313" key="3">
    <source>
        <dbReference type="Proteomes" id="UP000287853"/>
    </source>
</evidence>
<evidence type="ECO:0008006" key="4">
    <source>
        <dbReference type="Google" id="ProtNLM"/>
    </source>
</evidence>
<comment type="caution">
    <text evidence="2">The sequence shown here is derived from an EMBL/GenBank/DDBJ whole genome shotgun (WGS) entry which is preliminary data.</text>
</comment>
<proteinExistence type="predicted"/>